<protein>
    <submittedName>
        <fullName evidence="1">Uncharacterized protein</fullName>
    </submittedName>
</protein>
<dbReference type="AlphaFoldDB" id="A0A6G1WDU2"/>
<evidence type="ECO:0000313" key="1">
    <source>
        <dbReference type="EMBL" id="MQW67872.1"/>
    </source>
</evidence>
<dbReference type="EMBL" id="WISB01000008">
    <property type="protein sequence ID" value="MQW67872.1"/>
    <property type="molecule type" value="Genomic_DNA"/>
</dbReference>
<accession>A0A6G1WDU2</accession>
<sequence length="279" mass="31527">MSKPQFNIQKVSNHGASHPVVARLVMQTDDLLGFLDKKKKAEAMRIYIDLHKRLLQCHDIAERIFKEKERALAYYIAALPSGSTTIPHVINLDMEAESFLLVAKQYIRDLVKAINLLLKATLKIDSAVFWDHTGAESSVVKWAKRTYGNQHPTTQMFSEEDKWISELVKKRNAVEHPGGFSGTLVVENYKHTSQGIVPPSWRRDGSANAPSDIFRDLRTYLENMLTLGEDIVAKALEHSDVPKIFKIAEIPVERRSKVAPRRLMVVLSEDAIAAAKRSD</sequence>
<reference evidence="1" key="1">
    <citation type="journal article" date="2013" name="Genome Biol.">
        <title>Comparative genomics of the core and accessory genomes of 48 Sinorhizobium strains comprising five genospecies.</title>
        <authorList>
            <person name="Sugawara M."/>
            <person name="Epstein B."/>
            <person name="Badgley B.D."/>
            <person name="Unno T."/>
            <person name="Xu L."/>
            <person name="Reese J."/>
            <person name="Gyaneshwar P."/>
            <person name="Denny R."/>
            <person name="Mudge J."/>
            <person name="Bharti A.K."/>
            <person name="Farmer A.D."/>
            <person name="May G.D."/>
            <person name="Woodward J.E."/>
            <person name="Medigue C."/>
            <person name="Vallenet D."/>
            <person name="Lajus A."/>
            <person name="Rouy Z."/>
            <person name="Martinez-Vaz B."/>
            <person name="Tiffin P."/>
            <person name="Young N.D."/>
            <person name="Sadowsky M.J."/>
        </authorList>
    </citation>
    <scope>NUCLEOTIDE SEQUENCE</scope>
    <source>
        <strain evidence="1">M1</strain>
    </source>
</reference>
<name>A0A6G1WDU2_9HYPH</name>
<gene>
    <name evidence="1" type="ORF">GHJ91_01410</name>
</gene>
<dbReference type="RefSeq" id="WP_153412241.1">
    <property type="nucleotide sequence ID" value="NZ_WISB01000008.1"/>
</dbReference>
<proteinExistence type="predicted"/>
<comment type="caution">
    <text evidence="1">The sequence shown here is derived from an EMBL/GenBank/DDBJ whole genome shotgun (WGS) entry which is preliminary data.</text>
</comment>
<organism evidence="1">
    <name type="scientific">Sinorhizobium medicae</name>
    <dbReference type="NCBI Taxonomy" id="110321"/>
    <lineage>
        <taxon>Bacteria</taxon>
        <taxon>Pseudomonadati</taxon>
        <taxon>Pseudomonadota</taxon>
        <taxon>Alphaproteobacteria</taxon>
        <taxon>Hyphomicrobiales</taxon>
        <taxon>Rhizobiaceae</taxon>
        <taxon>Sinorhizobium/Ensifer group</taxon>
        <taxon>Sinorhizobium</taxon>
    </lineage>
</organism>